<accession>M5PYH2</accession>
<evidence type="ECO:0000313" key="2">
    <source>
        <dbReference type="Proteomes" id="UP000011922"/>
    </source>
</evidence>
<sequence length="588" mass="64824">MTEPSITRPANLGPALRGLFREAEAGRRDTEERWLRDLRQYKGVYDPEVAARLHPRRSKAFLRLTRAKVKAADARLMDVLFPGAGERNWSIAPTPVPEIDARRAGEIVARLRRETGSEPSERDVSAALRAEAGRACEAMQREMEDQLAESRYREVVREVIHSGNLYGTGVLKGPLVSRVQAPSWTRGRNGAGWQLAMRERLRPFLEFVPLWDIYPDPAARGLGEARFLFQRHLMTRQDLLALSARPDFDGAAIDAHLVAHPGGDAGVKAHESGLAMAGPVQAQPSGRYEVLEFWGFLEPEELAAIGADLGEGEAGGNVAATAPANLWLLGDTVVKAVAAPLPGQRWPYHFYYFDKDETSIFGEGLASIMRDPQHLFNASVRAMLDNAAISAGPQIEVNQDLLPEGEDPTDIHPFRVWLRSGAGLDAQYPAVRVSTLPSHAEELMAMARLFEAYAHEITGIPSSMHSEFDAAAGTVRGLSMLLSAASIALKDQIKHFDDGVTRPFITALYHWNMLFSDNEELKGDYRVLARGWSSLIARELSVEQLDAFASSTANSLDAPYIRRGELLRRRASARGLGEDIVRPDGEVQ</sequence>
<evidence type="ECO:0000313" key="1">
    <source>
        <dbReference type="EMBL" id="EMG39144.1"/>
    </source>
</evidence>
<comment type="caution">
    <text evidence="1">The sequence shown here is derived from an EMBL/GenBank/DDBJ whole genome shotgun (WGS) entry which is preliminary data.</text>
</comment>
<organism evidence="1 2">
    <name type="scientific">Desulfocurvibacter africanus PCS</name>
    <dbReference type="NCBI Taxonomy" id="1262666"/>
    <lineage>
        <taxon>Bacteria</taxon>
        <taxon>Pseudomonadati</taxon>
        <taxon>Thermodesulfobacteriota</taxon>
        <taxon>Desulfovibrionia</taxon>
        <taxon>Desulfovibrionales</taxon>
        <taxon>Desulfovibrionaceae</taxon>
        <taxon>Desulfocurvibacter</taxon>
    </lineage>
</organism>
<protein>
    <recommendedName>
        <fullName evidence="3">Bacteriophage head to tail connecting protein</fullName>
    </recommendedName>
</protein>
<proteinExistence type="predicted"/>
<dbReference type="AlphaFoldDB" id="M5PYH2"/>
<name>M5PYH2_DESAF</name>
<reference evidence="1 2" key="1">
    <citation type="journal article" date="2013" name="Genome Announc.">
        <title>Draft Genome Sequence for Desulfovibrio africanus Strain PCS.</title>
        <authorList>
            <person name="Brown S.D."/>
            <person name="Utturkar S.M."/>
            <person name="Arkin A.P."/>
            <person name="Deutschbauer A.M."/>
            <person name="Elias D.A."/>
            <person name="Hazen T.C."/>
            <person name="Chakraborty R."/>
        </authorList>
    </citation>
    <scope>NUCLEOTIDE SEQUENCE [LARGE SCALE GENOMIC DNA]</scope>
    <source>
        <strain evidence="1 2">PCS</strain>
    </source>
</reference>
<dbReference type="PATRIC" id="fig|1262666.3.peg.29"/>
<dbReference type="EMBL" id="AOSV01000001">
    <property type="protein sequence ID" value="EMG39144.1"/>
    <property type="molecule type" value="Genomic_DNA"/>
</dbReference>
<dbReference type="Proteomes" id="UP000011922">
    <property type="component" value="Unassembled WGS sequence"/>
</dbReference>
<dbReference type="OrthoDB" id="5440316at2"/>
<evidence type="ECO:0008006" key="3">
    <source>
        <dbReference type="Google" id="ProtNLM"/>
    </source>
</evidence>
<dbReference type="RefSeq" id="WP_005982759.1">
    <property type="nucleotide sequence ID" value="NZ_AOSV01000001.1"/>
</dbReference>
<gene>
    <name evidence="1" type="ORF">PCS_00030</name>
</gene>